<keyword evidence="1" id="KW-0747">Spliceosome</keyword>
<dbReference type="AlphaFoldDB" id="A0A670IH89"/>
<dbReference type="Gene3D" id="2.30.30.100">
    <property type="match status" value="1"/>
</dbReference>
<evidence type="ECO:0000313" key="3">
    <source>
        <dbReference type="Proteomes" id="UP000472272"/>
    </source>
</evidence>
<reference evidence="2" key="2">
    <citation type="submission" date="2025-08" db="UniProtKB">
        <authorList>
            <consortium name="Ensembl"/>
        </authorList>
    </citation>
    <scope>IDENTIFICATION</scope>
</reference>
<dbReference type="InterPro" id="IPR027141">
    <property type="entry name" value="LSm4/Sm_D1/D3"/>
</dbReference>
<protein>
    <submittedName>
        <fullName evidence="2">Uncharacterized protein</fullName>
    </submittedName>
</protein>
<organism evidence="2 3">
    <name type="scientific">Podarcis muralis</name>
    <name type="common">Wall lizard</name>
    <name type="synonym">Lacerta muralis</name>
    <dbReference type="NCBI Taxonomy" id="64176"/>
    <lineage>
        <taxon>Eukaryota</taxon>
        <taxon>Metazoa</taxon>
        <taxon>Chordata</taxon>
        <taxon>Craniata</taxon>
        <taxon>Vertebrata</taxon>
        <taxon>Euteleostomi</taxon>
        <taxon>Lepidosauria</taxon>
        <taxon>Squamata</taxon>
        <taxon>Bifurcata</taxon>
        <taxon>Unidentata</taxon>
        <taxon>Episquamata</taxon>
        <taxon>Laterata</taxon>
        <taxon>Lacertibaenia</taxon>
        <taxon>Lacertidae</taxon>
        <taxon>Podarcis</taxon>
    </lineage>
</organism>
<evidence type="ECO:0000313" key="2">
    <source>
        <dbReference type="Ensembl" id="ENSPMRP00000010979.1"/>
    </source>
</evidence>
<dbReference type="SUPFAM" id="SSF50182">
    <property type="entry name" value="Sm-like ribonucleoproteins"/>
    <property type="match status" value="1"/>
</dbReference>
<keyword evidence="1" id="KW-0507">mRNA processing</keyword>
<dbReference type="GO" id="GO:0006396">
    <property type="term" value="P:RNA processing"/>
    <property type="evidence" value="ECO:0007669"/>
    <property type="project" value="InterPro"/>
</dbReference>
<dbReference type="Ensembl" id="ENSPMRT00000011727.1">
    <property type="protein sequence ID" value="ENSPMRP00000010979.1"/>
    <property type="gene ID" value="ENSPMRG00000007312.1"/>
</dbReference>
<sequence length="86" mass="9366">MSIGVAIQVLHEAESHIATCETNTEAMYWRKLTEAEDNMNGQMSNITVTYRDGYVAQARAGVHLGSKIHGIGIQEGEVWGSLGNMS</sequence>
<proteinExistence type="predicted"/>
<dbReference type="GeneTree" id="ENSGT00940000176256"/>
<name>A0A670IH89_PODMU</name>
<dbReference type="InterPro" id="IPR010920">
    <property type="entry name" value="LSM_dom_sf"/>
</dbReference>
<dbReference type="PANTHER" id="PTHR23338">
    <property type="entry name" value="SMALL NUCLEAR RIBONUCLEOPROTEIN SM"/>
    <property type="match status" value="1"/>
</dbReference>
<accession>A0A670IH89</accession>
<dbReference type="OMA" id="PYREGPV"/>
<reference evidence="2 3" key="1">
    <citation type="journal article" date="2019" name="Proc. Natl. Acad. Sci. U.S.A.">
        <title>Regulatory changes in pterin and carotenoid genes underlie balanced color polymorphisms in the wall lizard.</title>
        <authorList>
            <person name="Andrade P."/>
            <person name="Pinho C."/>
            <person name="Perez I de Lanuza G."/>
            <person name="Afonso S."/>
            <person name="Brejcha J."/>
            <person name="Rubin C.J."/>
            <person name="Wallerman O."/>
            <person name="Pereira P."/>
            <person name="Sabatino S.J."/>
            <person name="Bellati A."/>
            <person name="Pellitteri-Rosa D."/>
            <person name="Bosakova Z."/>
            <person name="Bunikis I."/>
            <person name="Carretero M.A."/>
            <person name="Feiner N."/>
            <person name="Marsik P."/>
            <person name="Pauperio F."/>
            <person name="Salvi D."/>
            <person name="Soler L."/>
            <person name="While G.M."/>
            <person name="Uller T."/>
            <person name="Font E."/>
            <person name="Andersson L."/>
            <person name="Carneiro M."/>
        </authorList>
    </citation>
    <scope>NUCLEOTIDE SEQUENCE</scope>
</reference>
<dbReference type="Proteomes" id="UP000472272">
    <property type="component" value="Chromosome 7"/>
</dbReference>
<dbReference type="GO" id="GO:0005681">
    <property type="term" value="C:spliceosomal complex"/>
    <property type="evidence" value="ECO:0007669"/>
    <property type="project" value="UniProtKB-KW"/>
</dbReference>
<keyword evidence="3" id="KW-1185">Reference proteome</keyword>
<evidence type="ECO:0000256" key="1">
    <source>
        <dbReference type="ARBA" id="ARBA00022728"/>
    </source>
</evidence>
<reference evidence="2" key="3">
    <citation type="submission" date="2025-09" db="UniProtKB">
        <authorList>
            <consortium name="Ensembl"/>
        </authorList>
    </citation>
    <scope>IDENTIFICATION</scope>
</reference>
<keyword evidence="1" id="KW-0508">mRNA splicing</keyword>